<gene>
    <name evidence="1" type="ORF">ACHKAR_11470</name>
</gene>
<protein>
    <recommendedName>
        <fullName evidence="3">HPt domain-containing protein</fullName>
    </recommendedName>
</protein>
<accession>A0ABW7N8W7</accession>
<name>A0ABW7N8W7_9BACT</name>
<evidence type="ECO:0008006" key="3">
    <source>
        <dbReference type="Google" id="ProtNLM"/>
    </source>
</evidence>
<evidence type="ECO:0000313" key="2">
    <source>
        <dbReference type="Proteomes" id="UP001610063"/>
    </source>
</evidence>
<dbReference type="Proteomes" id="UP001610063">
    <property type="component" value="Unassembled WGS sequence"/>
</dbReference>
<dbReference type="Gene3D" id="1.20.120.160">
    <property type="entry name" value="HPT domain"/>
    <property type="match status" value="1"/>
</dbReference>
<reference evidence="1 2" key="1">
    <citation type="journal article" date="2013" name="Int. J. Syst. Evol. Microbiol.">
        <title>Marinoscillum luteum sp. nov., isolated from marine sediment.</title>
        <authorList>
            <person name="Cha I.T."/>
            <person name="Park S.J."/>
            <person name="Kim S.J."/>
            <person name="Kim J.G."/>
            <person name="Jung M.Y."/>
            <person name="Shin K.S."/>
            <person name="Kwon K.K."/>
            <person name="Yang S.H."/>
            <person name="Seo Y.S."/>
            <person name="Rhee S.K."/>
        </authorList>
    </citation>
    <scope>NUCLEOTIDE SEQUENCE [LARGE SCALE GENOMIC DNA]</scope>
    <source>
        <strain evidence="1 2">KCTC 23939</strain>
    </source>
</reference>
<dbReference type="RefSeq" id="WP_395417494.1">
    <property type="nucleotide sequence ID" value="NZ_JBIPKE010000017.1"/>
</dbReference>
<dbReference type="EMBL" id="JBIPKE010000017">
    <property type="protein sequence ID" value="MFH6984062.1"/>
    <property type="molecule type" value="Genomic_DNA"/>
</dbReference>
<organism evidence="1 2">
    <name type="scientific">Marinoscillum luteum</name>
    <dbReference type="NCBI Taxonomy" id="861051"/>
    <lineage>
        <taxon>Bacteria</taxon>
        <taxon>Pseudomonadati</taxon>
        <taxon>Bacteroidota</taxon>
        <taxon>Cytophagia</taxon>
        <taxon>Cytophagales</taxon>
        <taxon>Reichenbachiellaceae</taxon>
        <taxon>Marinoscillum</taxon>
    </lineage>
</organism>
<dbReference type="SUPFAM" id="SSF47226">
    <property type="entry name" value="Histidine-containing phosphotransfer domain, HPT domain"/>
    <property type="match status" value="1"/>
</dbReference>
<keyword evidence="2" id="KW-1185">Reference proteome</keyword>
<sequence length="114" mass="12729">MSNTGDNFRTDIDEGRDYFKGILNAFVREMPEKLRFLALASQHGDFAEVGFIAHHIAARCEVIAANEISATARQLEVEANSHSSNVSHSVRSLVNDMQKLMQQMGYDMADQSHS</sequence>
<dbReference type="InterPro" id="IPR036641">
    <property type="entry name" value="HPT_dom_sf"/>
</dbReference>
<comment type="caution">
    <text evidence="1">The sequence shown here is derived from an EMBL/GenBank/DDBJ whole genome shotgun (WGS) entry which is preliminary data.</text>
</comment>
<evidence type="ECO:0000313" key="1">
    <source>
        <dbReference type="EMBL" id="MFH6984062.1"/>
    </source>
</evidence>
<proteinExistence type="predicted"/>